<evidence type="ECO:0000313" key="3">
    <source>
        <dbReference type="Proteomes" id="UP001589700"/>
    </source>
</evidence>
<accession>A0ABV5JPQ7</accession>
<protein>
    <recommendedName>
        <fullName evidence="4">Ig-like domain-containing protein</fullName>
    </recommendedName>
</protein>
<evidence type="ECO:0000313" key="2">
    <source>
        <dbReference type="EMBL" id="MFB9258734.1"/>
    </source>
</evidence>
<reference evidence="2 3" key="1">
    <citation type="submission" date="2024-09" db="EMBL/GenBank/DDBJ databases">
        <authorList>
            <person name="Sun Q."/>
            <person name="Mori K."/>
        </authorList>
    </citation>
    <scope>NUCLEOTIDE SEQUENCE [LARGE SCALE GENOMIC DNA]</scope>
    <source>
        <strain evidence="2 3">CCM 7659</strain>
    </source>
</reference>
<dbReference type="Proteomes" id="UP001589700">
    <property type="component" value="Unassembled WGS sequence"/>
</dbReference>
<sequence length="78" mass="7605">MAQAEDGSALFCTNDPTMGPIWLPAGAAEGSDGAEAVGQAQPGGPCAQEGLSVDGPGDTILTCTLVGGGQTPGGLFWQ</sequence>
<keyword evidence="3" id="KW-1185">Reference proteome</keyword>
<feature type="region of interest" description="Disordered" evidence="1">
    <location>
        <begin position="25"/>
        <end position="53"/>
    </location>
</feature>
<gene>
    <name evidence="2" type="ORF">ACFFVD_02865</name>
</gene>
<proteinExistence type="predicted"/>
<organism evidence="2 3">
    <name type="scientific">Dietzia aerolata</name>
    <dbReference type="NCBI Taxonomy" id="595984"/>
    <lineage>
        <taxon>Bacteria</taxon>
        <taxon>Bacillati</taxon>
        <taxon>Actinomycetota</taxon>
        <taxon>Actinomycetes</taxon>
        <taxon>Mycobacteriales</taxon>
        <taxon>Dietziaceae</taxon>
        <taxon>Dietzia</taxon>
    </lineage>
</organism>
<dbReference type="RefSeq" id="WP_182633390.1">
    <property type="nucleotide sequence ID" value="NZ_JAALDM010000282.1"/>
</dbReference>
<name>A0ABV5JPQ7_9ACTN</name>
<comment type="caution">
    <text evidence="2">The sequence shown here is derived from an EMBL/GenBank/DDBJ whole genome shotgun (WGS) entry which is preliminary data.</text>
</comment>
<feature type="compositionally biased region" description="Low complexity" evidence="1">
    <location>
        <begin position="25"/>
        <end position="38"/>
    </location>
</feature>
<evidence type="ECO:0008006" key="4">
    <source>
        <dbReference type="Google" id="ProtNLM"/>
    </source>
</evidence>
<evidence type="ECO:0000256" key="1">
    <source>
        <dbReference type="SAM" id="MobiDB-lite"/>
    </source>
</evidence>
<dbReference type="EMBL" id="JBHMDY010000002">
    <property type="protein sequence ID" value="MFB9258734.1"/>
    <property type="molecule type" value="Genomic_DNA"/>
</dbReference>